<sequence>MTTTSYRGRSAVGVRYLFSSRHNSAVRSRLGARGTMITTFIPRPRGGGCSSPFSIEALLCCPVASCCTRNDDNDILPQDARRWVFVTFFPSRHYSAVRSRLGARGTMITTSYRSRAAVGVRHYPCPVASHYKDILPHTLGVGCTPFFRRGTMMSGRVLVHAER</sequence>
<reference evidence="1" key="1">
    <citation type="submission" date="2020-08" db="EMBL/GenBank/DDBJ databases">
        <title>Multicomponent nature underlies the extraordinary mechanical properties of spider dragline silk.</title>
        <authorList>
            <person name="Kono N."/>
            <person name="Nakamura H."/>
            <person name="Mori M."/>
            <person name="Yoshida Y."/>
            <person name="Ohtoshi R."/>
            <person name="Malay A.D."/>
            <person name="Moran D.A.P."/>
            <person name="Tomita M."/>
            <person name="Numata K."/>
            <person name="Arakawa K."/>
        </authorList>
    </citation>
    <scope>NUCLEOTIDE SEQUENCE</scope>
</reference>
<keyword evidence="2" id="KW-1185">Reference proteome</keyword>
<comment type="caution">
    <text evidence="1">The sequence shown here is derived from an EMBL/GenBank/DDBJ whole genome shotgun (WGS) entry which is preliminary data.</text>
</comment>
<protein>
    <submittedName>
        <fullName evidence="1">Uncharacterized protein</fullName>
    </submittedName>
</protein>
<proteinExistence type="predicted"/>
<evidence type="ECO:0000313" key="1">
    <source>
        <dbReference type="EMBL" id="GFY03167.1"/>
    </source>
</evidence>
<accession>A0A8X6RWJ3</accession>
<dbReference type="AlphaFoldDB" id="A0A8X6RWJ3"/>
<gene>
    <name evidence="1" type="primary">NCL1_56435</name>
    <name evidence="1" type="ORF">TNCV_4587681</name>
</gene>
<dbReference type="Proteomes" id="UP000887159">
    <property type="component" value="Unassembled WGS sequence"/>
</dbReference>
<organism evidence="1 2">
    <name type="scientific">Trichonephila clavipes</name>
    <name type="common">Golden silk orbweaver</name>
    <name type="synonym">Nephila clavipes</name>
    <dbReference type="NCBI Taxonomy" id="2585209"/>
    <lineage>
        <taxon>Eukaryota</taxon>
        <taxon>Metazoa</taxon>
        <taxon>Ecdysozoa</taxon>
        <taxon>Arthropoda</taxon>
        <taxon>Chelicerata</taxon>
        <taxon>Arachnida</taxon>
        <taxon>Araneae</taxon>
        <taxon>Araneomorphae</taxon>
        <taxon>Entelegynae</taxon>
        <taxon>Araneoidea</taxon>
        <taxon>Nephilidae</taxon>
        <taxon>Trichonephila</taxon>
    </lineage>
</organism>
<evidence type="ECO:0000313" key="2">
    <source>
        <dbReference type="Proteomes" id="UP000887159"/>
    </source>
</evidence>
<dbReference type="EMBL" id="BMAU01021235">
    <property type="protein sequence ID" value="GFY03167.1"/>
    <property type="molecule type" value="Genomic_DNA"/>
</dbReference>
<name>A0A8X6RWJ3_TRICX</name>